<keyword evidence="3" id="KW-1185">Reference proteome</keyword>
<dbReference type="OrthoDB" id="2401469at2759"/>
<dbReference type="EMBL" id="JAEPRB010000593">
    <property type="protein sequence ID" value="KAG2214741.1"/>
    <property type="molecule type" value="Genomic_DNA"/>
</dbReference>
<gene>
    <name evidence="2" type="ORF">INT45_013601</name>
</gene>
<name>A0A8H7RRW0_9FUNG</name>
<protein>
    <submittedName>
        <fullName evidence="2">Uncharacterized protein</fullName>
    </submittedName>
</protein>
<evidence type="ECO:0000256" key="1">
    <source>
        <dbReference type="SAM" id="MobiDB-lite"/>
    </source>
</evidence>
<organism evidence="2 3">
    <name type="scientific">Circinella minor</name>
    <dbReference type="NCBI Taxonomy" id="1195481"/>
    <lineage>
        <taxon>Eukaryota</taxon>
        <taxon>Fungi</taxon>
        <taxon>Fungi incertae sedis</taxon>
        <taxon>Mucoromycota</taxon>
        <taxon>Mucoromycotina</taxon>
        <taxon>Mucoromycetes</taxon>
        <taxon>Mucorales</taxon>
        <taxon>Lichtheimiaceae</taxon>
        <taxon>Circinella</taxon>
    </lineage>
</organism>
<evidence type="ECO:0000313" key="3">
    <source>
        <dbReference type="Proteomes" id="UP000646827"/>
    </source>
</evidence>
<dbReference type="AlphaFoldDB" id="A0A8H7RRW0"/>
<evidence type="ECO:0000313" key="2">
    <source>
        <dbReference type="EMBL" id="KAG2214741.1"/>
    </source>
</evidence>
<proteinExistence type="predicted"/>
<reference evidence="2 3" key="1">
    <citation type="submission" date="2020-12" db="EMBL/GenBank/DDBJ databases">
        <title>Metabolic potential, ecology and presence of endohyphal bacteria is reflected in genomic diversity of Mucoromycotina.</title>
        <authorList>
            <person name="Muszewska A."/>
            <person name="Okrasinska A."/>
            <person name="Steczkiewicz K."/>
            <person name="Drgas O."/>
            <person name="Orlowska M."/>
            <person name="Perlinska-Lenart U."/>
            <person name="Aleksandrzak-Piekarczyk T."/>
            <person name="Szatraj K."/>
            <person name="Zielenkiewicz U."/>
            <person name="Pilsyk S."/>
            <person name="Malc E."/>
            <person name="Mieczkowski P."/>
            <person name="Kruszewska J.S."/>
            <person name="Biernat P."/>
            <person name="Pawlowska J."/>
        </authorList>
    </citation>
    <scope>NUCLEOTIDE SEQUENCE [LARGE SCALE GENOMIC DNA]</scope>
    <source>
        <strain evidence="2 3">CBS 142.35</strain>
    </source>
</reference>
<accession>A0A8H7RRW0</accession>
<dbReference type="Proteomes" id="UP000646827">
    <property type="component" value="Unassembled WGS sequence"/>
</dbReference>
<comment type="caution">
    <text evidence="2">The sequence shown here is derived from an EMBL/GenBank/DDBJ whole genome shotgun (WGS) entry which is preliminary data.</text>
</comment>
<sequence>MNTNNNNNNNNNNQEVSTTTTTTNNAPLPLPSILSTIPSLDPLADPAIADDDELSPNYIPLTDQQEATRGDLIVLFFTKLRERGLTPRFMFTDKDEGQITAIAWIWGAQALAKPKLQDPYYNVDDATAHFDFIDHRFQPDLQDRNGRRCDNVQQREAILTLMQKHYNMHMNIPIEREYYTSDEIYDRCVREMYGFCEAHGLRDAWAYLYERWYREPWFKKWARSAWVAVPVEKTMMMIESQ</sequence>
<feature type="region of interest" description="Disordered" evidence="1">
    <location>
        <begin position="1"/>
        <end position="30"/>
    </location>
</feature>